<accession>A0ACD3AQ53</accession>
<proteinExistence type="predicted"/>
<evidence type="ECO:0000313" key="1">
    <source>
        <dbReference type="EMBL" id="TFK67676.1"/>
    </source>
</evidence>
<dbReference type="Proteomes" id="UP000308600">
    <property type="component" value="Unassembled WGS sequence"/>
</dbReference>
<reference evidence="1 2" key="1">
    <citation type="journal article" date="2019" name="Nat. Ecol. Evol.">
        <title>Megaphylogeny resolves global patterns of mushroom evolution.</title>
        <authorList>
            <person name="Varga T."/>
            <person name="Krizsan K."/>
            <person name="Foldi C."/>
            <person name="Dima B."/>
            <person name="Sanchez-Garcia M."/>
            <person name="Sanchez-Ramirez S."/>
            <person name="Szollosi G.J."/>
            <person name="Szarkandi J.G."/>
            <person name="Papp V."/>
            <person name="Albert L."/>
            <person name="Andreopoulos W."/>
            <person name="Angelini C."/>
            <person name="Antonin V."/>
            <person name="Barry K.W."/>
            <person name="Bougher N.L."/>
            <person name="Buchanan P."/>
            <person name="Buyck B."/>
            <person name="Bense V."/>
            <person name="Catcheside P."/>
            <person name="Chovatia M."/>
            <person name="Cooper J."/>
            <person name="Damon W."/>
            <person name="Desjardin D."/>
            <person name="Finy P."/>
            <person name="Geml J."/>
            <person name="Haridas S."/>
            <person name="Hughes K."/>
            <person name="Justo A."/>
            <person name="Karasinski D."/>
            <person name="Kautmanova I."/>
            <person name="Kiss B."/>
            <person name="Kocsube S."/>
            <person name="Kotiranta H."/>
            <person name="LaButti K.M."/>
            <person name="Lechner B.E."/>
            <person name="Liimatainen K."/>
            <person name="Lipzen A."/>
            <person name="Lukacs Z."/>
            <person name="Mihaltcheva S."/>
            <person name="Morgado L.N."/>
            <person name="Niskanen T."/>
            <person name="Noordeloos M.E."/>
            <person name="Ohm R.A."/>
            <person name="Ortiz-Santana B."/>
            <person name="Ovrebo C."/>
            <person name="Racz N."/>
            <person name="Riley R."/>
            <person name="Savchenko A."/>
            <person name="Shiryaev A."/>
            <person name="Soop K."/>
            <person name="Spirin V."/>
            <person name="Szebenyi C."/>
            <person name="Tomsovsky M."/>
            <person name="Tulloss R.E."/>
            <person name="Uehling J."/>
            <person name="Grigoriev I.V."/>
            <person name="Vagvolgyi C."/>
            <person name="Papp T."/>
            <person name="Martin F.M."/>
            <person name="Miettinen O."/>
            <person name="Hibbett D.S."/>
            <person name="Nagy L.G."/>
        </authorList>
    </citation>
    <scope>NUCLEOTIDE SEQUENCE [LARGE SCALE GENOMIC DNA]</scope>
    <source>
        <strain evidence="1 2">NL-1719</strain>
    </source>
</reference>
<name>A0ACD3AQ53_9AGAR</name>
<keyword evidence="2" id="KW-1185">Reference proteome</keyword>
<organism evidence="1 2">
    <name type="scientific">Pluteus cervinus</name>
    <dbReference type="NCBI Taxonomy" id="181527"/>
    <lineage>
        <taxon>Eukaryota</taxon>
        <taxon>Fungi</taxon>
        <taxon>Dikarya</taxon>
        <taxon>Basidiomycota</taxon>
        <taxon>Agaricomycotina</taxon>
        <taxon>Agaricomycetes</taxon>
        <taxon>Agaricomycetidae</taxon>
        <taxon>Agaricales</taxon>
        <taxon>Pluteineae</taxon>
        <taxon>Pluteaceae</taxon>
        <taxon>Pluteus</taxon>
    </lineage>
</organism>
<protein>
    <submittedName>
        <fullName evidence="1">Uncharacterized protein</fullName>
    </submittedName>
</protein>
<dbReference type="EMBL" id="ML208370">
    <property type="protein sequence ID" value="TFK67676.1"/>
    <property type="molecule type" value="Genomic_DNA"/>
</dbReference>
<sequence>MTSEVYNTASLFDRSFLEAGTIYFLVRSYPNLISSRRISKAPDNETVMHMHGRYIDVPSLVSYPMHCKDAAISKVCAKIAVAGTITLAITIRLFIGFVVVVVVPGTHRLPATLFVGLL</sequence>
<gene>
    <name evidence="1" type="ORF">BDN72DRAFT_86878</name>
</gene>
<evidence type="ECO:0000313" key="2">
    <source>
        <dbReference type="Proteomes" id="UP000308600"/>
    </source>
</evidence>